<name>A0A1M4TKJ9_9FLAO</name>
<dbReference type="SUPFAM" id="SSF48452">
    <property type="entry name" value="TPR-like"/>
    <property type="match status" value="1"/>
</dbReference>
<dbReference type="SMART" id="SM00387">
    <property type="entry name" value="HATPase_c"/>
    <property type="match status" value="1"/>
</dbReference>
<dbReference type="InterPro" id="IPR050482">
    <property type="entry name" value="Sensor_HK_TwoCompSys"/>
</dbReference>
<dbReference type="PANTHER" id="PTHR24421:SF59">
    <property type="entry name" value="OXYGEN SENSOR HISTIDINE KINASE NREB"/>
    <property type="match status" value="1"/>
</dbReference>
<evidence type="ECO:0000256" key="4">
    <source>
        <dbReference type="PROSITE-ProRule" id="PRU00339"/>
    </source>
</evidence>
<keyword evidence="6" id="KW-0472">Membrane</keyword>
<dbReference type="InterPro" id="IPR005467">
    <property type="entry name" value="His_kinase_dom"/>
</dbReference>
<dbReference type="CDD" id="cd16917">
    <property type="entry name" value="HATPase_UhpB-NarQ-NarX-like"/>
    <property type="match status" value="1"/>
</dbReference>
<reference evidence="9" key="1">
    <citation type="submission" date="2016-11" db="EMBL/GenBank/DDBJ databases">
        <authorList>
            <person name="Varghese N."/>
            <person name="Submissions S."/>
        </authorList>
    </citation>
    <scope>NUCLEOTIDE SEQUENCE [LARGE SCALE GENOMIC DNA]</scope>
    <source>
        <strain evidence="9">DSM 27619</strain>
    </source>
</reference>
<evidence type="ECO:0000313" key="8">
    <source>
        <dbReference type="EMBL" id="SHE44926.1"/>
    </source>
</evidence>
<dbReference type="Pfam" id="PF02518">
    <property type="entry name" value="HATPase_c"/>
    <property type="match status" value="1"/>
</dbReference>
<dbReference type="Pfam" id="PF07730">
    <property type="entry name" value="HisKA_3"/>
    <property type="match status" value="1"/>
</dbReference>
<dbReference type="InterPro" id="IPR003594">
    <property type="entry name" value="HATPase_dom"/>
</dbReference>
<protein>
    <submittedName>
        <fullName evidence="8">Histidine kinase-, DNA gyrase B-, and HSP90-like ATPase</fullName>
    </submittedName>
</protein>
<keyword evidence="5" id="KW-0175">Coiled coil</keyword>
<keyword evidence="9" id="KW-1185">Reference proteome</keyword>
<feature type="coiled-coil region" evidence="5">
    <location>
        <begin position="478"/>
        <end position="508"/>
    </location>
</feature>
<dbReference type="STRING" id="1416778.SAMN05443633_101259"/>
<dbReference type="Gene3D" id="1.20.5.1930">
    <property type="match status" value="1"/>
</dbReference>
<dbReference type="RefSeq" id="WP_072952812.1">
    <property type="nucleotide sequence ID" value="NZ_JBHRTU010000002.1"/>
</dbReference>
<dbReference type="SUPFAM" id="SSF55874">
    <property type="entry name" value="ATPase domain of HSP90 chaperone/DNA topoisomerase II/histidine kinase"/>
    <property type="match status" value="1"/>
</dbReference>
<gene>
    <name evidence="8" type="ORF">SAMN05443633_101259</name>
</gene>
<evidence type="ECO:0000313" key="9">
    <source>
        <dbReference type="Proteomes" id="UP000184518"/>
    </source>
</evidence>
<keyword evidence="6" id="KW-0812">Transmembrane</keyword>
<feature type="repeat" description="TPR" evidence="4">
    <location>
        <begin position="215"/>
        <end position="248"/>
    </location>
</feature>
<dbReference type="AlphaFoldDB" id="A0A1M4TKJ9"/>
<keyword evidence="4" id="KW-0802">TPR repeat</keyword>
<dbReference type="PANTHER" id="PTHR24421">
    <property type="entry name" value="NITRATE/NITRITE SENSOR PROTEIN NARX-RELATED"/>
    <property type="match status" value="1"/>
</dbReference>
<dbReference type="GO" id="GO:0000155">
    <property type="term" value="F:phosphorelay sensor kinase activity"/>
    <property type="evidence" value="ECO:0007669"/>
    <property type="project" value="InterPro"/>
</dbReference>
<evidence type="ECO:0000256" key="5">
    <source>
        <dbReference type="SAM" id="Coils"/>
    </source>
</evidence>
<dbReference type="Gene3D" id="1.25.40.10">
    <property type="entry name" value="Tetratricopeptide repeat domain"/>
    <property type="match status" value="1"/>
</dbReference>
<dbReference type="InterPro" id="IPR019734">
    <property type="entry name" value="TPR_rpt"/>
</dbReference>
<evidence type="ECO:0000256" key="6">
    <source>
        <dbReference type="SAM" id="Phobius"/>
    </source>
</evidence>
<dbReference type="EMBL" id="FQUT01000001">
    <property type="protein sequence ID" value="SHE44926.1"/>
    <property type="molecule type" value="Genomic_DNA"/>
</dbReference>
<feature type="transmembrane region" description="Helical" evidence="6">
    <location>
        <begin position="23"/>
        <end position="40"/>
    </location>
</feature>
<dbReference type="PROSITE" id="PS50005">
    <property type="entry name" value="TPR"/>
    <property type="match status" value="1"/>
</dbReference>
<evidence type="ECO:0000259" key="7">
    <source>
        <dbReference type="PROSITE" id="PS50109"/>
    </source>
</evidence>
<dbReference type="PROSITE" id="PS50109">
    <property type="entry name" value="HIS_KIN"/>
    <property type="match status" value="1"/>
</dbReference>
<feature type="transmembrane region" description="Helical" evidence="6">
    <location>
        <begin position="454"/>
        <end position="475"/>
    </location>
</feature>
<dbReference type="GO" id="GO:0016020">
    <property type="term" value="C:membrane"/>
    <property type="evidence" value="ECO:0007669"/>
    <property type="project" value="InterPro"/>
</dbReference>
<feature type="coiled-coil region" evidence="5">
    <location>
        <begin position="411"/>
        <end position="454"/>
    </location>
</feature>
<feature type="domain" description="Histidine kinase" evidence="7">
    <location>
        <begin position="516"/>
        <end position="708"/>
    </location>
</feature>
<sequence length="710" mass="81855">MVTAKLWWLLKAVNPAKSVKAPTYFQVFFGVYFIAILRSFIHRNEIDIMKNYLITICILLSFHFSAQQLVPLNEKAYTDSLKTAVTRNSNNASKAYAYFLLSDYYRNTDSAASKNYLKKGEALSLKNPLSQAKYLYYEGQYFLERNKEKAALFYQKALQELSKIKGQEADFLKASSWYGYGITQKNKEGYPFLVKILIEKSIPQVEKYRNNKSLGHLYSQLGIILTYNAEFKKAFEYNTKAINLLEKNAPNTPEMFFAYLNMTSNLCYQIKGDEAGKYLDKAEKLIQPYPESSSNASFYYGKTLYLITKQRNEEALPMIEKGLSYTRKYNQNLLMQMFYLHKYDILRKQNKLNEAKKVLEDILTDKTLIIDVNNRKAFYQQLSGLNEQMGNLSEALKWEKKYSKLNDSLYAENVSLKLNTLEAKFRTSEKQKEIADLNAEKAQKELEINKKTQYLWMLGIASVFLIILMISIYLYTKKLAKEREINHAQKLKEIAQKEELNITKAILEGEEKERERVAKDLHDGLGGMLAGVKINLSAWASQHLENPRQEKFSEILSQLDHSVTELRNVARNLMPESLLKFGLETALQELCEFYTRTDLHIDFQPITINSEIPLGVQINIYRIVQEILANAVKHSEAKNILLQCSQSDEIFMITIEDDGKGFAEDSHQKTKSMGIHNLNNRVNYLKGKMEISSDDTGTAITIELNTHAIS</sequence>
<proteinExistence type="predicted"/>
<dbReference type="Gene3D" id="3.30.565.10">
    <property type="entry name" value="Histidine kinase-like ATPase, C-terminal domain"/>
    <property type="match status" value="1"/>
</dbReference>
<keyword evidence="1" id="KW-0808">Transferase</keyword>
<dbReference type="GO" id="GO:0046983">
    <property type="term" value="F:protein dimerization activity"/>
    <property type="evidence" value="ECO:0007669"/>
    <property type="project" value="InterPro"/>
</dbReference>
<keyword evidence="6" id="KW-1133">Transmembrane helix</keyword>
<dbReference type="InterPro" id="IPR036890">
    <property type="entry name" value="HATPase_C_sf"/>
</dbReference>
<organism evidence="8 9">
    <name type="scientific">Chryseobacterium arachidis</name>
    <dbReference type="NCBI Taxonomy" id="1416778"/>
    <lineage>
        <taxon>Bacteria</taxon>
        <taxon>Pseudomonadati</taxon>
        <taxon>Bacteroidota</taxon>
        <taxon>Flavobacteriia</taxon>
        <taxon>Flavobacteriales</taxon>
        <taxon>Weeksellaceae</taxon>
        <taxon>Chryseobacterium group</taxon>
        <taxon>Chryseobacterium</taxon>
    </lineage>
</organism>
<evidence type="ECO:0000256" key="2">
    <source>
        <dbReference type="ARBA" id="ARBA00022777"/>
    </source>
</evidence>
<accession>A0A1M4TKJ9</accession>
<dbReference type="InterPro" id="IPR011712">
    <property type="entry name" value="Sig_transdc_His_kin_sub3_dim/P"/>
</dbReference>
<dbReference type="InterPro" id="IPR011990">
    <property type="entry name" value="TPR-like_helical_dom_sf"/>
</dbReference>
<evidence type="ECO:0000256" key="3">
    <source>
        <dbReference type="ARBA" id="ARBA00023012"/>
    </source>
</evidence>
<dbReference type="Proteomes" id="UP000184518">
    <property type="component" value="Unassembled WGS sequence"/>
</dbReference>
<keyword evidence="2 8" id="KW-0418">Kinase</keyword>
<keyword evidence="3" id="KW-0902">Two-component regulatory system</keyword>
<evidence type="ECO:0000256" key="1">
    <source>
        <dbReference type="ARBA" id="ARBA00022679"/>
    </source>
</evidence>